<accession>A0A7C0X595</accession>
<dbReference type="Proteomes" id="UP000885863">
    <property type="component" value="Unassembled WGS sequence"/>
</dbReference>
<dbReference type="EMBL" id="DQZR01000301">
    <property type="protein sequence ID" value="HDM37026.1"/>
    <property type="molecule type" value="Genomic_DNA"/>
</dbReference>
<evidence type="ECO:0000256" key="1">
    <source>
        <dbReference type="PIRSR" id="PIRSR018774-1"/>
    </source>
</evidence>
<dbReference type="PROSITE" id="PS51278">
    <property type="entry name" value="GATASE_TYPE_2"/>
    <property type="match status" value="1"/>
</dbReference>
<evidence type="ECO:0000259" key="2">
    <source>
        <dbReference type="PROSITE" id="PS51278"/>
    </source>
</evidence>
<sequence>MEMRSEKDISGCSLAGFISESGERISGDVIISSIAVMHERGNGLGGGFAAYGIYPDYRDYYALHLICDDDKSREQAERFIENNFYIECKEPIPTRNVPSITDPPILMRYFIKPMVESGKEDDFVMHAAMKINAEIDGVYVISSGKNMGAFKAVGYPEDVGVFFRLEEYEGYTWIAHGRFPTNTPGWWGGAHPFTILDWAVVHNGEISSYGINKRYLEMFGYRCTLLTDTEVMAYLFDLLLRRHRLPVEIVAKALASPFWEDIERMPPGKRELMMAVRSVYGSALVNGPFAILLGYRDGLIGLNDRIKLRPLVAARKGDMLYIASEEAAIREITNPADVWMPKAGEPVIGRLKGEIQ</sequence>
<dbReference type="Pfam" id="PF00310">
    <property type="entry name" value="GATase_2"/>
    <property type="match status" value="1"/>
</dbReference>
<feature type="active site" description="For GATase activity" evidence="1">
    <location>
        <position position="12"/>
    </location>
</feature>
<dbReference type="InterPro" id="IPR012375">
    <property type="entry name" value="Glu_synth_lsu_1"/>
</dbReference>
<protein>
    <recommendedName>
        <fullName evidence="2">Glutamine amidotransferase type-2 domain-containing protein</fullName>
    </recommendedName>
</protein>
<name>A0A7C0X595_9EURY</name>
<dbReference type="Gene3D" id="3.60.20.10">
    <property type="entry name" value="Glutamine Phosphoribosylpyrophosphate, subunit 1, domain 1"/>
    <property type="match status" value="1"/>
</dbReference>
<dbReference type="CDD" id="cd01907">
    <property type="entry name" value="GlxB"/>
    <property type="match status" value="1"/>
</dbReference>
<feature type="domain" description="Glutamine amidotransferase type-2" evidence="2">
    <location>
        <begin position="12"/>
        <end position="352"/>
    </location>
</feature>
<comment type="caution">
    <text evidence="3">The sequence shown here is derived from an EMBL/GenBank/DDBJ whole genome shotgun (WGS) entry which is preliminary data.</text>
</comment>
<gene>
    <name evidence="3" type="ORF">ENG09_07300</name>
</gene>
<dbReference type="InterPro" id="IPR017932">
    <property type="entry name" value="GATase_2_dom"/>
</dbReference>
<dbReference type="AlphaFoldDB" id="A0A7C0X595"/>
<evidence type="ECO:0000313" key="3">
    <source>
        <dbReference type="EMBL" id="HDM37026.1"/>
    </source>
</evidence>
<organism evidence="3">
    <name type="scientific">Candidatus Syntropharchaeum butanivorans</name>
    <dbReference type="NCBI Taxonomy" id="1839936"/>
    <lineage>
        <taxon>Archaea</taxon>
        <taxon>Methanobacteriati</taxon>
        <taxon>Methanobacteriota</taxon>
        <taxon>Stenosarchaea group</taxon>
        <taxon>Methanomicrobia</taxon>
        <taxon>Methanosarcinales</taxon>
        <taxon>ANME-2 cluster</taxon>
        <taxon>Candidatus Syntropharchaeum</taxon>
    </lineage>
</organism>
<dbReference type="InterPro" id="IPR029055">
    <property type="entry name" value="Ntn_hydrolases_N"/>
</dbReference>
<proteinExistence type="predicted"/>
<dbReference type="SUPFAM" id="SSF56235">
    <property type="entry name" value="N-terminal nucleophile aminohydrolases (Ntn hydrolases)"/>
    <property type="match status" value="1"/>
</dbReference>
<reference evidence="3" key="1">
    <citation type="journal article" date="2020" name="mSystems">
        <title>Genome- and Community-Level Interaction Insights into Carbon Utilization and Element Cycling Functions of Hydrothermarchaeota in Hydrothermal Sediment.</title>
        <authorList>
            <person name="Zhou Z."/>
            <person name="Liu Y."/>
            <person name="Xu W."/>
            <person name="Pan J."/>
            <person name="Luo Z.H."/>
            <person name="Li M."/>
        </authorList>
    </citation>
    <scope>NUCLEOTIDE SEQUENCE [LARGE SCALE GENOMIC DNA]</scope>
    <source>
        <strain evidence="3">HyVt-185</strain>
    </source>
</reference>
<dbReference type="PIRSF" id="PIRSF018774">
    <property type="entry name" value="GOGAT_lg_dom1"/>
    <property type="match status" value="1"/>
</dbReference>